<dbReference type="InterPro" id="IPR006674">
    <property type="entry name" value="HD_domain"/>
</dbReference>
<dbReference type="InterPro" id="IPR014973">
    <property type="entry name" value="DUF1835"/>
</dbReference>
<dbReference type="Pfam" id="PF12395">
    <property type="entry name" value="DUF3658"/>
    <property type="match status" value="1"/>
</dbReference>
<dbReference type="SUPFAM" id="SSF109604">
    <property type="entry name" value="HD-domain/PDEase-like"/>
    <property type="match status" value="1"/>
</dbReference>
<dbReference type="RefSeq" id="WP_076323432.1">
    <property type="nucleotide sequence ID" value="NZ_MRTF01000005.1"/>
</dbReference>
<evidence type="ECO:0000313" key="2">
    <source>
        <dbReference type="EMBL" id="OME92174.1"/>
    </source>
</evidence>
<dbReference type="PANTHER" id="PTHR33594:SF1">
    <property type="entry name" value="HD_PDEASE DOMAIN-CONTAINING PROTEIN"/>
    <property type="match status" value="1"/>
</dbReference>
<accession>A0A1R1B165</accession>
<dbReference type="Pfam" id="PF01966">
    <property type="entry name" value="HD"/>
    <property type="match status" value="1"/>
</dbReference>
<dbReference type="InterPro" id="IPR022123">
    <property type="entry name" value="DUF3658"/>
</dbReference>
<dbReference type="SMART" id="SM00471">
    <property type="entry name" value="HDc"/>
    <property type="match status" value="1"/>
</dbReference>
<dbReference type="InterPro" id="IPR003607">
    <property type="entry name" value="HD/PDEase_dom"/>
</dbReference>
<dbReference type="GO" id="GO:0016787">
    <property type="term" value="F:hydrolase activity"/>
    <property type="evidence" value="ECO:0007669"/>
    <property type="project" value="UniProtKB-KW"/>
</dbReference>
<keyword evidence="2" id="KW-0378">Hydrolase</keyword>
<dbReference type="PROSITE" id="PS51831">
    <property type="entry name" value="HD"/>
    <property type="match status" value="1"/>
</dbReference>
<reference evidence="2 3" key="1">
    <citation type="submission" date="2016-11" db="EMBL/GenBank/DDBJ databases">
        <title>Paenibacillus species isolates.</title>
        <authorList>
            <person name="Beno S.M."/>
        </authorList>
    </citation>
    <scope>NUCLEOTIDE SEQUENCE [LARGE SCALE GENOMIC DNA]</scope>
    <source>
        <strain evidence="2 3">FSL F4-0100</strain>
    </source>
</reference>
<feature type="domain" description="HD" evidence="1">
    <location>
        <begin position="28"/>
        <end position="129"/>
    </location>
</feature>
<dbReference type="AlphaFoldDB" id="A0A1R1B165"/>
<evidence type="ECO:0000313" key="3">
    <source>
        <dbReference type="Proteomes" id="UP000187074"/>
    </source>
</evidence>
<dbReference type="EMBL" id="MRTF01000005">
    <property type="protein sequence ID" value="OME92174.1"/>
    <property type="molecule type" value="Genomic_DNA"/>
</dbReference>
<dbReference type="Pfam" id="PF08874">
    <property type="entry name" value="DUF1835"/>
    <property type="match status" value="1"/>
</dbReference>
<organism evidence="2 3">
    <name type="scientific">Paenibacillus lautus</name>
    <name type="common">Bacillus lautus</name>
    <dbReference type="NCBI Taxonomy" id="1401"/>
    <lineage>
        <taxon>Bacteria</taxon>
        <taxon>Bacillati</taxon>
        <taxon>Bacillota</taxon>
        <taxon>Bacilli</taxon>
        <taxon>Bacillales</taxon>
        <taxon>Paenibacillaceae</taxon>
        <taxon>Paenibacillus</taxon>
    </lineage>
</organism>
<dbReference type="STRING" id="1401.BK123_16285"/>
<protein>
    <submittedName>
        <fullName evidence="2">Phosphohydrolase</fullName>
    </submittedName>
</protein>
<dbReference type="OrthoDB" id="9797344at2"/>
<dbReference type="Gene3D" id="1.20.58.1910">
    <property type="match status" value="1"/>
</dbReference>
<dbReference type="Proteomes" id="UP000187074">
    <property type="component" value="Unassembled WGS sequence"/>
</dbReference>
<gene>
    <name evidence="2" type="ORF">BK123_16285</name>
</gene>
<name>A0A1R1B165_PAELA</name>
<dbReference type="PANTHER" id="PTHR33594">
    <property type="entry name" value="SUPERFAMILY HYDROLASE, PUTATIVE (AFU_ORTHOLOGUE AFUA_1G03035)-RELATED"/>
    <property type="match status" value="1"/>
</dbReference>
<evidence type="ECO:0000259" key="1">
    <source>
        <dbReference type="PROSITE" id="PS51831"/>
    </source>
</evidence>
<proteinExistence type="predicted"/>
<dbReference type="Gene3D" id="1.10.472.50">
    <property type="entry name" value="HD-domain/PDEase-like"/>
    <property type="match status" value="1"/>
</dbReference>
<dbReference type="CDD" id="cd00077">
    <property type="entry name" value="HDc"/>
    <property type="match status" value="1"/>
</dbReference>
<comment type="caution">
    <text evidence="2">The sequence shown here is derived from an EMBL/GenBank/DDBJ whole genome shotgun (WGS) entry which is preliminary data.</text>
</comment>
<sequence length="603" mass="68895">MKSTYSQIIQQAQGFARSVHDRDASGHDWWHVQRVTRIARLLAYLEGANPYICELSAYLHDVADEKLNESKEAGYERVRLWLMQAGVEASDQELVLEIISTMSFSGGTGNAMRTLEGQIVQDADRLDAIGAIGIARTFAYSGWKGQSMYDPFIPLRKQMTPEEYRKGKSTAINHFYEKLLKLKDKMNTESARLLADGKHQSLELFLQFFDKEWAMGNEAYLNESPIHRGNVSRVHITFDDSTAGSLRMMLRSTPGEIVVTLGDDLMVGPLPEDDDYSHWFSTRNEWFQERYSIAHMDDRKLTMLQAVFAWLTWPRQLREVPCMIWAGDSASEQLGLRRLLSLIPDHPDVILVNATSILHKQNPNIWYRGTFELALDKLQMVLETVEHVPLSPQHQAGYRADWQRLVNDDGFLRVLQGEELRTVPESCYDADILQAAYRLEARHGFFKKSARIIGEVIGMGELTVSDSFIEYRVRHLIQEGALTYNGELTAMRNYCISLVDASTPEERWTHAQRLAKVVKLKSLMSEMMEIHFAERSLMEEIRQLDAVGLGLSVSSDLEAFTSSMQSQIDSLLSTYQQHQEQRVSFLGSLEKVLTQIDERAPKE</sequence>